<evidence type="ECO:0000256" key="3">
    <source>
        <dbReference type="ARBA" id="ARBA00022692"/>
    </source>
</evidence>
<sequence>MTERDSEKDNYKISISVETKVSPLENLSEIERKLVHKFDWRLMPMLATIYFFSSLDRSNIGNASVAGMNADIGISSTQFSNVASVLYATYLPVMLPGVWLMKLCPKPKYYLAGMVFCWSVCSLCTMFATGYGSLMAIRLLLGLFEGSFFSCMSVIATDYYFPDELGRRTAYFFASSSLASAFGGLIATGITKISSGSLKPWQYIFLIEGILSLLASIWLFLGLPDNPTGLIKTEEEKQAYEDRERRRVFFMDSSSFQWSEVLEAFADYKTHLSYVIQFTQDVCLYGFSTFLPSILKSGLGYDALEAQYLGVPVYLFAGIVFLVAAELSDRTRMRGPFIAFTNIFGIAGYILLLAVKNDGVKYFACYLVAFSIYTGTGINESWIASNTAPRYKRYTSIGLNQTLGNVSGAISPQVYRSPPNYTLGHAFTLGCLVISSICSMTSSILFYRRNKQNQRVIETGIDDRGRRRTIGDDSPEFQFLL</sequence>
<dbReference type="InterPro" id="IPR011701">
    <property type="entry name" value="MFS"/>
</dbReference>
<proteinExistence type="predicted"/>
<dbReference type="eggNOG" id="KOG2533">
    <property type="taxonomic scope" value="Eukaryota"/>
</dbReference>
<evidence type="ECO:0000259" key="7">
    <source>
        <dbReference type="PROSITE" id="PS50850"/>
    </source>
</evidence>
<evidence type="ECO:0000313" key="10">
    <source>
        <dbReference type="Proteomes" id="UP000029867"/>
    </source>
</evidence>
<name>A0A099P5W6_PICKU</name>
<feature type="transmembrane region" description="Helical" evidence="6">
    <location>
        <begin position="203"/>
        <end position="221"/>
    </location>
</feature>
<feature type="transmembrane region" description="Helical" evidence="6">
    <location>
        <begin position="109"/>
        <end position="132"/>
    </location>
</feature>
<evidence type="ECO:0000313" key="8">
    <source>
        <dbReference type="EMBL" id="KGK39637.1"/>
    </source>
</evidence>
<feature type="transmembrane region" description="Helical" evidence="6">
    <location>
        <begin position="306"/>
        <end position="325"/>
    </location>
</feature>
<comment type="subcellular location">
    <subcellularLocation>
        <location evidence="1">Membrane</location>
        <topology evidence="1">Multi-pass membrane protein</topology>
    </subcellularLocation>
</comment>
<evidence type="ECO:0000256" key="2">
    <source>
        <dbReference type="ARBA" id="ARBA00022448"/>
    </source>
</evidence>
<reference evidence="10" key="1">
    <citation type="journal article" date="2014" name="Microb. Cell Fact.">
        <title>Exploiting Issatchenkia orientalis SD108 for succinic acid production.</title>
        <authorList>
            <person name="Xiao H."/>
            <person name="Shao Z."/>
            <person name="Jiang Y."/>
            <person name="Dole S."/>
            <person name="Zhao H."/>
        </authorList>
    </citation>
    <scope>NUCLEOTIDE SEQUENCE [LARGE SCALE GENOMIC DNA]</scope>
    <source>
        <strain evidence="10">SD108</strain>
    </source>
</reference>
<dbReference type="SUPFAM" id="SSF103473">
    <property type="entry name" value="MFS general substrate transporter"/>
    <property type="match status" value="1"/>
</dbReference>
<keyword evidence="2" id="KW-0813">Transport</keyword>
<feature type="transmembrane region" description="Helical" evidence="6">
    <location>
        <begin position="337"/>
        <end position="355"/>
    </location>
</feature>
<comment type="caution">
    <text evidence="8">The sequence shown here is derived from an EMBL/GenBank/DDBJ whole genome shotgun (WGS) entry which is preliminary data.</text>
</comment>
<dbReference type="FunFam" id="1.20.1250.20:FF:000013">
    <property type="entry name" value="MFS general substrate transporter"/>
    <property type="match status" value="1"/>
</dbReference>
<keyword evidence="5 6" id="KW-0472">Membrane</keyword>
<reference evidence="8" key="2">
    <citation type="submission" date="2014-08" db="EMBL/GenBank/DDBJ databases">
        <title>Exploiting Issatchenkia orientalis SD108 for Succinic Acid Production.</title>
        <authorList>
            <person name="Xiao H."/>
            <person name="Shao Z."/>
            <person name="Jiang Y."/>
            <person name="Dole S."/>
            <person name="Zhao H."/>
        </authorList>
    </citation>
    <scope>NUCLEOTIDE SEQUENCE [LARGE SCALE GENOMIC DNA]</scope>
    <source>
        <strain evidence="8">SD108</strain>
    </source>
</reference>
<dbReference type="EMBL" id="JQFK01000007">
    <property type="protein sequence ID" value="KGK39637.1"/>
    <property type="molecule type" value="Genomic_DNA"/>
</dbReference>
<reference evidence="11" key="3">
    <citation type="journal article" date="2017" name="Genome Announc.">
        <title>Genome sequences of Cyberlindnera fabianii 65, Pichia kudriavzevii 129, and Saccharomyces cerevisiae 131 isolated from fermented masau fruits in Zimbabwe.</title>
        <authorList>
            <person name="van Rijswijck I.M.H."/>
            <person name="Derks M.F.L."/>
            <person name="Abee T."/>
            <person name="de Ridder D."/>
            <person name="Smid E.J."/>
        </authorList>
    </citation>
    <scope>NUCLEOTIDE SEQUENCE [LARGE SCALE GENOMIC DNA]</scope>
    <source>
        <strain evidence="11">129</strain>
    </source>
</reference>
<feature type="transmembrane region" description="Helical" evidence="6">
    <location>
        <begin position="139"/>
        <end position="157"/>
    </location>
</feature>
<keyword evidence="3 6" id="KW-0812">Transmembrane</keyword>
<evidence type="ECO:0000256" key="4">
    <source>
        <dbReference type="ARBA" id="ARBA00022989"/>
    </source>
</evidence>
<dbReference type="GO" id="GO:0022857">
    <property type="term" value="F:transmembrane transporter activity"/>
    <property type="evidence" value="ECO:0007669"/>
    <property type="project" value="InterPro"/>
</dbReference>
<protein>
    <submittedName>
        <fullName evidence="9">High-affinity nicotinic acid transporter</fullName>
    </submittedName>
</protein>
<dbReference type="Proteomes" id="UP000189274">
    <property type="component" value="Unassembled WGS sequence"/>
</dbReference>
<dbReference type="PANTHER" id="PTHR43791:SF24">
    <property type="entry name" value="NICOTINIC ACID PLASMA MEMBRANE TRANSPORTER"/>
    <property type="match status" value="1"/>
</dbReference>
<feature type="domain" description="Major facilitator superfamily (MFS) profile" evidence="7">
    <location>
        <begin position="42"/>
        <end position="454"/>
    </location>
</feature>
<dbReference type="PANTHER" id="PTHR43791">
    <property type="entry name" value="PERMEASE-RELATED"/>
    <property type="match status" value="1"/>
</dbReference>
<dbReference type="PROSITE" id="PS50850">
    <property type="entry name" value="MFS"/>
    <property type="match status" value="1"/>
</dbReference>
<dbReference type="Gene3D" id="1.20.1250.20">
    <property type="entry name" value="MFS general substrate transporter like domains"/>
    <property type="match status" value="2"/>
</dbReference>
<feature type="transmembrane region" description="Helical" evidence="6">
    <location>
        <begin position="426"/>
        <end position="447"/>
    </location>
</feature>
<evidence type="ECO:0000256" key="5">
    <source>
        <dbReference type="ARBA" id="ARBA00023136"/>
    </source>
</evidence>
<dbReference type="InterPro" id="IPR020846">
    <property type="entry name" value="MFS_dom"/>
</dbReference>
<accession>A0A099P5W6</accession>
<dbReference type="GO" id="GO:0016020">
    <property type="term" value="C:membrane"/>
    <property type="evidence" value="ECO:0007669"/>
    <property type="project" value="UniProtKB-SubCell"/>
</dbReference>
<dbReference type="Pfam" id="PF07690">
    <property type="entry name" value="MFS_1"/>
    <property type="match status" value="1"/>
</dbReference>
<keyword evidence="4 6" id="KW-1133">Transmembrane helix</keyword>
<dbReference type="EMBL" id="MQVM01000012">
    <property type="protein sequence ID" value="ONH73905.1"/>
    <property type="molecule type" value="Genomic_DNA"/>
</dbReference>
<evidence type="ECO:0000256" key="6">
    <source>
        <dbReference type="SAM" id="Phobius"/>
    </source>
</evidence>
<reference evidence="9" key="4">
    <citation type="submission" date="2017-01" db="EMBL/GenBank/DDBJ databases">
        <authorList>
            <person name="Mah S.A."/>
            <person name="Swanson W.J."/>
            <person name="Moy G.W."/>
            <person name="Vacquier V.D."/>
        </authorList>
    </citation>
    <scope>NUCLEOTIDE SEQUENCE [LARGE SCALE GENOMIC DNA]</scope>
    <source>
        <strain evidence="9">129</strain>
    </source>
</reference>
<dbReference type="HOGENOM" id="CLU_001265_0_1_1"/>
<evidence type="ECO:0000256" key="1">
    <source>
        <dbReference type="ARBA" id="ARBA00004141"/>
    </source>
</evidence>
<evidence type="ECO:0000313" key="9">
    <source>
        <dbReference type="EMBL" id="ONH73905.1"/>
    </source>
</evidence>
<organism evidence="8 10">
    <name type="scientific">Pichia kudriavzevii</name>
    <name type="common">Yeast</name>
    <name type="synonym">Issatchenkia orientalis</name>
    <dbReference type="NCBI Taxonomy" id="4909"/>
    <lineage>
        <taxon>Eukaryota</taxon>
        <taxon>Fungi</taxon>
        <taxon>Dikarya</taxon>
        <taxon>Ascomycota</taxon>
        <taxon>Saccharomycotina</taxon>
        <taxon>Pichiomycetes</taxon>
        <taxon>Pichiales</taxon>
        <taxon>Pichiaceae</taxon>
        <taxon>Pichia</taxon>
    </lineage>
</organism>
<gene>
    <name evidence="9" type="ORF">BOH78_2748</name>
    <name evidence="8" type="ORF">JL09_g1143</name>
</gene>
<dbReference type="AlphaFoldDB" id="A0A099P5W6"/>
<evidence type="ECO:0000313" key="11">
    <source>
        <dbReference type="Proteomes" id="UP000189274"/>
    </source>
</evidence>
<feature type="transmembrane region" description="Helical" evidence="6">
    <location>
        <begin position="169"/>
        <end position="191"/>
    </location>
</feature>
<dbReference type="Proteomes" id="UP000029867">
    <property type="component" value="Unassembled WGS sequence"/>
</dbReference>
<dbReference type="VEuPathDB" id="FungiDB:C5L36_0C05730"/>
<dbReference type="InterPro" id="IPR036259">
    <property type="entry name" value="MFS_trans_sf"/>
</dbReference>